<dbReference type="PROSITE" id="PS51257">
    <property type="entry name" value="PROKAR_LIPOPROTEIN"/>
    <property type="match status" value="1"/>
</dbReference>
<evidence type="ECO:0008006" key="5">
    <source>
        <dbReference type="Google" id="ProtNLM"/>
    </source>
</evidence>
<evidence type="ECO:0000313" key="1">
    <source>
        <dbReference type="EMBL" id="OBX78214.1"/>
    </source>
</evidence>
<dbReference type="RefSeq" id="WP_067059428.1">
    <property type="nucleotide sequence ID" value="NZ_CP171125.1"/>
</dbReference>
<evidence type="ECO:0000313" key="2">
    <source>
        <dbReference type="EMBL" id="STY94270.1"/>
    </source>
</evidence>
<evidence type="ECO:0000313" key="4">
    <source>
        <dbReference type="Proteomes" id="UP000255193"/>
    </source>
</evidence>
<reference evidence="1 3" key="1">
    <citation type="submission" date="2016-06" db="EMBL/GenBank/DDBJ databases">
        <title>Draft genome of Moraxella atlantae CCUG 66109.</title>
        <authorList>
            <person name="Salva-Serra F."/>
            <person name="Engstrom-Jakobsson H."/>
            <person name="Thorell K."/>
            <person name="Gonzales-Siles L."/>
            <person name="Karlsson R."/>
            <person name="Boulund F."/>
            <person name="Engstrand L."/>
            <person name="Kristiansson E."/>
            <person name="Moore E."/>
        </authorList>
    </citation>
    <scope>NUCLEOTIDE SEQUENCE [LARGE SCALE GENOMIC DNA]</scope>
    <source>
        <strain evidence="1 3">CCUG 66109</strain>
    </source>
</reference>
<dbReference type="EMBL" id="UGQA01000001">
    <property type="protein sequence ID" value="STY94270.1"/>
    <property type="molecule type" value="Genomic_DNA"/>
</dbReference>
<sequence>MKPYCILAGLLLLSGCQVKPQNTEATKAANAENSSASAAAQTTALKKSIPKNKDYSRVVDTINEQSYPTTYAKLGQATVERTNQLLPKVARKADENPACDEVRWVALSDKQGDAKNGQAVFYADCVNGYREYINEQQLSAN</sequence>
<gene>
    <name evidence="1" type="ORF">A9308_06915</name>
    <name evidence="2" type="ORF">NCTC11091_00019</name>
</gene>
<accession>A0A1B8QBV0</accession>
<name>A0A1B8QBV0_9GAMM</name>
<organism evidence="1 3">
    <name type="scientific">Faucicola atlantae</name>
    <dbReference type="NCBI Taxonomy" id="34059"/>
    <lineage>
        <taxon>Bacteria</taxon>
        <taxon>Pseudomonadati</taxon>
        <taxon>Pseudomonadota</taxon>
        <taxon>Gammaproteobacteria</taxon>
        <taxon>Moraxellales</taxon>
        <taxon>Moraxellaceae</taxon>
        <taxon>Faucicola</taxon>
    </lineage>
</organism>
<proteinExistence type="predicted"/>
<protein>
    <recommendedName>
        <fullName evidence="5">Lipoprotein</fullName>
    </recommendedName>
</protein>
<dbReference type="Proteomes" id="UP000092508">
    <property type="component" value="Unassembled WGS sequence"/>
</dbReference>
<dbReference type="EMBL" id="LZMZ01000019">
    <property type="protein sequence ID" value="OBX78214.1"/>
    <property type="molecule type" value="Genomic_DNA"/>
</dbReference>
<evidence type="ECO:0000313" key="3">
    <source>
        <dbReference type="Proteomes" id="UP000092508"/>
    </source>
</evidence>
<reference evidence="2 4" key="2">
    <citation type="submission" date="2018-06" db="EMBL/GenBank/DDBJ databases">
        <authorList>
            <consortium name="Pathogen Informatics"/>
            <person name="Doyle S."/>
        </authorList>
    </citation>
    <scope>NUCLEOTIDE SEQUENCE [LARGE SCALE GENOMIC DNA]</scope>
    <source>
        <strain evidence="2 4">NCTC11091</strain>
    </source>
</reference>
<dbReference type="Proteomes" id="UP000255193">
    <property type="component" value="Unassembled WGS sequence"/>
</dbReference>
<dbReference type="AlphaFoldDB" id="A0A1B8QBV0"/>